<dbReference type="GO" id="GO:0008270">
    <property type="term" value="F:zinc ion binding"/>
    <property type="evidence" value="ECO:0007669"/>
    <property type="project" value="UniProtKB-KW"/>
</dbReference>
<dbReference type="AlphaFoldDB" id="A0A200R9J9"/>
<sequence>MSQVLNSSIQFACVSGDPPPSVDVLLLLHTADNRNSSAAKRARTDGSRREDDWTCPSCGNVNFSFRTTCNMRNCTQSRPADHNSKSAAKPLQAPPSYSSQAAAYLNSGAPSSMYLSMPPYGSSLFNGTSLPPYDISFSGGSGYHYDYGNRLSAGSPYGPMHMSGPSPYSSGSMLGTAGMYSMPPMMDRYGLGLPMGHATMGARPGVFQDENPPKKAADTTRDSDWTCPNCGNVNFSFRTVCNMRKCSTPKPGSQAAKSEKSSKQKMPEGSWKCGKCNNINYPFRTKCNRQNCGAEKPSESNKSPVAATSEEDDQTSKDIYILSTSSIDSPFSTVPVSSRTLLRVEKVQSRRPALLYMVFESQSCRGRHVAAVVMLLCLLVIRVNKSDLVKFLQVGSPGFYLEKFAEVELLGSRHWIWDWSLAVNSFCTGIPCILGQSNRCLVQILKWVAYYLGSMSFDQRKSVLNALKCIPGPAWVSRLVLRKYKDTN</sequence>
<dbReference type="Pfam" id="PF00641">
    <property type="entry name" value="Zn_ribbon_RanBP"/>
    <property type="match status" value="3"/>
</dbReference>
<dbReference type="PANTHER" id="PTHR12999:SF24">
    <property type="entry name" value="RANBP2-TYPE DOMAIN-CONTAINING PROTEIN"/>
    <property type="match status" value="1"/>
</dbReference>
<dbReference type="STRING" id="56857.A0A200R9J9"/>
<evidence type="ECO:0000256" key="4">
    <source>
        <dbReference type="SAM" id="MobiDB-lite"/>
    </source>
</evidence>
<evidence type="ECO:0000256" key="3">
    <source>
        <dbReference type="ARBA" id="ARBA00022833"/>
    </source>
</evidence>
<dbReference type="PANTHER" id="PTHR12999">
    <property type="entry name" value="ZINC FINGER RAN-BINDING DOMAIN-CONTAINING PROTEIN 2 ZRANB2-RELATED"/>
    <property type="match status" value="1"/>
</dbReference>
<dbReference type="Proteomes" id="UP000195402">
    <property type="component" value="Unassembled WGS sequence"/>
</dbReference>
<organism evidence="6 7">
    <name type="scientific">Macleaya cordata</name>
    <name type="common">Five-seeded plume-poppy</name>
    <name type="synonym">Bocconia cordata</name>
    <dbReference type="NCBI Taxonomy" id="56857"/>
    <lineage>
        <taxon>Eukaryota</taxon>
        <taxon>Viridiplantae</taxon>
        <taxon>Streptophyta</taxon>
        <taxon>Embryophyta</taxon>
        <taxon>Tracheophyta</taxon>
        <taxon>Spermatophyta</taxon>
        <taxon>Magnoliopsida</taxon>
        <taxon>Ranunculales</taxon>
        <taxon>Papaveraceae</taxon>
        <taxon>Papaveroideae</taxon>
        <taxon>Macleaya</taxon>
    </lineage>
</organism>
<comment type="caution">
    <text evidence="6">The sequence shown here is derived from an EMBL/GenBank/DDBJ whole genome shotgun (WGS) entry which is preliminary data.</text>
</comment>
<keyword evidence="2" id="KW-0863">Zinc-finger</keyword>
<feature type="domain" description="RanBP2-type" evidence="5">
    <location>
        <begin position="269"/>
        <end position="295"/>
    </location>
</feature>
<dbReference type="SMART" id="SM00547">
    <property type="entry name" value="ZnF_RBZ"/>
    <property type="match status" value="3"/>
</dbReference>
<feature type="compositionally biased region" description="Basic and acidic residues" evidence="4">
    <location>
        <begin position="257"/>
        <end position="266"/>
    </location>
</feature>
<proteinExistence type="predicted"/>
<reference evidence="6 7" key="1">
    <citation type="journal article" date="2017" name="Mol. Plant">
        <title>The Genome of Medicinal Plant Macleaya cordata Provides New Insights into Benzylisoquinoline Alkaloids Metabolism.</title>
        <authorList>
            <person name="Liu X."/>
            <person name="Liu Y."/>
            <person name="Huang P."/>
            <person name="Ma Y."/>
            <person name="Qing Z."/>
            <person name="Tang Q."/>
            <person name="Cao H."/>
            <person name="Cheng P."/>
            <person name="Zheng Y."/>
            <person name="Yuan Z."/>
            <person name="Zhou Y."/>
            <person name="Liu J."/>
            <person name="Tang Z."/>
            <person name="Zhuo Y."/>
            <person name="Zhang Y."/>
            <person name="Yu L."/>
            <person name="Huang J."/>
            <person name="Yang P."/>
            <person name="Peng Q."/>
            <person name="Zhang J."/>
            <person name="Jiang W."/>
            <person name="Zhang Z."/>
            <person name="Lin K."/>
            <person name="Ro D.K."/>
            <person name="Chen X."/>
            <person name="Xiong X."/>
            <person name="Shang Y."/>
            <person name="Huang S."/>
            <person name="Zeng J."/>
        </authorList>
    </citation>
    <scope>NUCLEOTIDE SEQUENCE [LARGE SCALE GENOMIC DNA]</scope>
    <source>
        <strain evidence="7">cv. BLH2017</strain>
        <tissue evidence="6">Root</tissue>
    </source>
</reference>
<feature type="domain" description="RanBP2-type" evidence="5">
    <location>
        <begin position="223"/>
        <end position="249"/>
    </location>
</feature>
<evidence type="ECO:0000313" key="6">
    <source>
        <dbReference type="EMBL" id="OVA19323.1"/>
    </source>
</evidence>
<dbReference type="SUPFAM" id="SSF90209">
    <property type="entry name" value="Ran binding protein zinc finger-like"/>
    <property type="match status" value="3"/>
</dbReference>
<name>A0A200R9J9_MACCD</name>
<dbReference type="Gene3D" id="4.10.1060.10">
    <property type="entry name" value="Zinc finger, RanBP2-type"/>
    <property type="match status" value="3"/>
</dbReference>
<dbReference type="OrthoDB" id="1878647at2759"/>
<dbReference type="InterPro" id="IPR001876">
    <property type="entry name" value="Znf_RanBP2"/>
</dbReference>
<dbReference type="InterPro" id="IPR036443">
    <property type="entry name" value="Znf_RanBP2_sf"/>
</dbReference>
<feature type="domain" description="RanBP2-type" evidence="5">
    <location>
        <begin position="51"/>
        <end position="77"/>
    </location>
</feature>
<keyword evidence="3" id="KW-0862">Zinc</keyword>
<evidence type="ECO:0000256" key="2">
    <source>
        <dbReference type="ARBA" id="ARBA00022771"/>
    </source>
</evidence>
<dbReference type="EMBL" id="MVGT01000213">
    <property type="protein sequence ID" value="OVA19323.1"/>
    <property type="molecule type" value="Genomic_DNA"/>
</dbReference>
<evidence type="ECO:0000313" key="7">
    <source>
        <dbReference type="Proteomes" id="UP000195402"/>
    </source>
</evidence>
<feature type="region of interest" description="Disordered" evidence="4">
    <location>
        <begin position="292"/>
        <end position="314"/>
    </location>
</feature>
<evidence type="ECO:0000256" key="1">
    <source>
        <dbReference type="ARBA" id="ARBA00022723"/>
    </source>
</evidence>
<feature type="region of interest" description="Disordered" evidence="4">
    <location>
        <begin position="248"/>
        <end position="269"/>
    </location>
</feature>
<evidence type="ECO:0000259" key="5">
    <source>
        <dbReference type="SMART" id="SM00547"/>
    </source>
</evidence>
<protein>
    <submittedName>
        <fullName evidence="6">Zinc finger protein</fullName>
    </submittedName>
</protein>
<keyword evidence="1" id="KW-0479">Metal-binding</keyword>
<dbReference type="FunFam" id="4.10.1060.10:FF:000020">
    <property type="entry name" value="ranBP2-type zinc finger protein At1g67325-like"/>
    <property type="match status" value="1"/>
</dbReference>
<gene>
    <name evidence="6" type="ORF">BVC80_521g136</name>
</gene>
<accession>A0A200R9J9</accession>
<dbReference type="InParanoid" id="A0A200R9J9"/>
<keyword evidence="7" id="KW-1185">Reference proteome</keyword>